<dbReference type="Proteomes" id="UP001140973">
    <property type="component" value="Unassembled WGS sequence"/>
</dbReference>
<sequence length="344" mass="37998">MLTKNVIAIDLAKNVLQACHINVHGELLSNKPLSRQKMKVFLVKAKPSIVAMEGCCGSHYWGRLAESFGHEVRIINPKKVKGYLEGHKTDHNDALAIANAALQIGIKYSQPKSLEQQSMQSLESSRRFLSRSVVALGQHIRGTILSYGIANPKGEKGLKASVQTVLDGDTSIPANVVSVLSMLWEQYKELKAKLIAFEKEKNALTRQIEPCQRLMDIEGVGETTAAMLYSTLGDGKQFKNGRQASAFVGLTPKQHSSGGKVFMIGIDKCGGVKELRSLLYLGAMSYVGRLPEKPKTQKDAWLKSIIERIGFKKACIALANKVVRTAWAMLRYETEYKPVLLNDK</sequence>
<proteinExistence type="predicted"/>
<feature type="domain" description="Transposase IS116/IS110/IS902 C-terminal" evidence="2">
    <location>
        <begin position="211"/>
        <end position="291"/>
    </location>
</feature>
<name>A0A9X4J543_9VIBR</name>
<dbReference type="GO" id="GO:0003677">
    <property type="term" value="F:DNA binding"/>
    <property type="evidence" value="ECO:0007669"/>
    <property type="project" value="InterPro"/>
</dbReference>
<gene>
    <name evidence="3" type="ORF">L9W73_16400</name>
</gene>
<evidence type="ECO:0000259" key="1">
    <source>
        <dbReference type="Pfam" id="PF01548"/>
    </source>
</evidence>
<protein>
    <submittedName>
        <fullName evidence="3">IS110 family transposase</fullName>
    </submittedName>
</protein>
<evidence type="ECO:0000313" key="3">
    <source>
        <dbReference type="EMBL" id="MDE1358865.1"/>
    </source>
</evidence>
<dbReference type="AlphaFoldDB" id="A0A9X4J543"/>
<dbReference type="PANTHER" id="PTHR33055">
    <property type="entry name" value="TRANSPOSASE FOR INSERTION SEQUENCE ELEMENT IS1111A"/>
    <property type="match status" value="1"/>
</dbReference>
<reference evidence="3" key="1">
    <citation type="submission" date="2022-02" db="EMBL/GenBank/DDBJ databases">
        <title>Emergence and expansion in Europe of a Vibrio aestuarianus clonal complex pathogenic for oysters.</title>
        <authorList>
            <person name="Mesnil A."/>
            <person name="Travers M.-A."/>
        </authorList>
    </citation>
    <scope>NUCLEOTIDE SEQUENCE</scope>
    <source>
        <strain evidence="3">151-ITT-15-cp-1</strain>
    </source>
</reference>
<dbReference type="InterPro" id="IPR002525">
    <property type="entry name" value="Transp_IS110-like_N"/>
</dbReference>
<accession>A0A9X4J543</accession>
<dbReference type="InterPro" id="IPR003346">
    <property type="entry name" value="Transposase_20"/>
</dbReference>
<dbReference type="InterPro" id="IPR047650">
    <property type="entry name" value="Transpos_IS110"/>
</dbReference>
<dbReference type="GO" id="GO:0006313">
    <property type="term" value="P:DNA transposition"/>
    <property type="evidence" value="ECO:0007669"/>
    <property type="project" value="InterPro"/>
</dbReference>
<organism evidence="3 4">
    <name type="scientific">Vibrio aestuarianus</name>
    <dbReference type="NCBI Taxonomy" id="28171"/>
    <lineage>
        <taxon>Bacteria</taxon>
        <taxon>Pseudomonadati</taxon>
        <taxon>Pseudomonadota</taxon>
        <taxon>Gammaproteobacteria</taxon>
        <taxon>Vibrionales</taxon>
        <taxon>Vibrionaceae</taxon>
        <taxon>Vibrio</taxon>
    </lineage>
</organism>
<comment type="caution">
    <text evidence="3">The sequence shown here is derived from an EMBL/GenBank/DDBJ whole genome shotgun (WGS) entry which is preliminary data.</text>
</comment>
<dbReference type="PANTHER" id="PTHR33055:SF3">
    <property type="entry name" value="PUTATIVE TRANSPOSASE FOR IS117-RELATED"/>
    <property type="match status" value="1"/>
</dbReference>
<dbReference type="NCBIfam" id="NF033542">
    <property type="entry name" value="transpos_IS110"/>
    <property type="match status" value="1"/>
</dbReference>
<dbReference type="RefSeq" id="WP_176312582.1">
    <property type="nucleotide sequence ID" value="NZ_JAKNAP010000097.1"/>
</dbReference>
<dbReference type="Pfam" id="PF01548">
    <property type="entry name" value="DEDD_Tnp_IS110"/>
    <property type="match status" value="1"/>
</dbReference>
<dbReference type="Pfam" id="PF02371">
    <property type="entry name" value="Transposase_20"/>
    <property type="match status" value="1"/>
</dbReference>
<feature type="domain" description="Transposase IS110-like N-terminal" evidence="1">
    <location>
        <begin position="8"/>
        <end position="146"/>
    </location>
</feature>
<dbReference type="EMBL" id="JAKNAP010000097">
    <property type="protein sequence ID" value="MDE1358865.1"/>
    <property type="molecule type" value="Genomic_DNA"/>
</dbReference>
<evidence type="ECO:0000259" key="2">
    <source>
        <dbReference type="Pfam" id="PF02371"/>
    </source>
</evidence>
<dbReference type="GO" id="GO:0004803">
    <property type="term" value="F:transposase activity"/>
    <property type="evidence" value="ECO:0007669"/>
    <property type="project" value="InterPro"/>
</dbReference>
<evidence type="ECO:0000313" key="4">
    <source>
        <dbReference type="Proteomes" id="UP001140973"/>
    </source>
</evidence>